<organism evidence="1 2">
    <name type="scientific">Chaenocephalus aceratus</name>
    <name type="common">Blackfin icefish</name>
    <name type="synonym">Chaenichthys aceratus</name>
    <dbReference type="NCBI Taxonomy" id="36190"/>
    <lineage>
        <taxon>Eukaryota</taxon>
        <taxon>Metazoa</taxon>
        <taxon>Chordata</taxon>
        <taxon>Craniata</taxon>
        <taxon>Vertebrata</taxon>
        <taxon>Euteleostomi</taxon>
        <taxon>Actinopterygii</taxon>
        <taxon>Neopterygii</taxon>
        <taxon>Teleostei</taxon>
        <taxon>Neoteleostei</taxon>
        <taxon>Acanthomorphata</taxon>
        <taxon>Eupercaria</taxon>
        <taxon>Perciformes</taxon>
        <taxon>Notothenioidei</taxon>
        <taxon>Channichthyidae</taxon>
        <taxon>Chaenocephalus</taxon>
    </lineage>
</organism>
<evidence type="ECO:0000313" key="2">
    <source>
        <dbReference type="Proteomes" id="UP001057452"/>
    </source>
</evidence>
<dbReference type="EMBL" id="CM043796">
    <property type="protein sequence ID" value="KAI4816432.1"/>
    <property type="molecule type" value="Genomic_DNA"/>
</dbReference>
<sequence>MVDPDALKAEENNANTDGREESQEEKADQEIFLTCQEDYSIKSVKSATSGTGSGKVSGGAALPNCPPMYMDLVYIPNHCNAKNVDAEFFKRVRSSYYVVSGNDPTAHEPSRSVLDALLEGKAQWGNNLQVTLIPTHDTDVMREWYQETHDKQQGAQHHGGWPA</sequence>
<accession>A0ACB9WRH4</accession>
<name>A0ACB9WRH4_CHAAC</name>
<dbReference type="Proteomes" id="UP001057452">
    <property type="component" value="Chromosome 12"/>
</dbReference>
<reference evidence="1" key="1">
    <citation type="submission" date="2022-05" db="EMBL/GenBank/DDBJ databases">
        <title>Chromosome-level genome of Chaenocephalus aceratus.</title>
        <authorList>
            <person name="Park H."/>
        </authorList>
    </citation>
    <scope>NUCLEOTIDE SEQUENCE</scope>
    <source>
        <strain evidence="1">KU_202001</strain>
    </source>
</reference>
<keyword evidence="2" id="KW-1185">Reference proteome</keyword>
<gene>
    <name evidence="1" type="ORF">KUCAC02_008759</name>
</gene>
<feature type="non-terminal residue" evidence="1">
    <location>
        <position position="163"/>
    </location>
</feature>
<protein>
    <submittedName>
        <fullName evidence="1">Uncharacterized protein</fullName>
    </submittedName>
</protein>
<proteinExistence type="predicted"/>
<comment type="caution">
    <text evidence="1">The sequence shown here is derived from an EMBL/GenBank/DDBJ whole genome shotgun (WGS) entry which is preliminary data.</text>
</comment>
<evidence type="ECO:0000313" key="1">
    <source>
        <dbReference type="EMBL" id="KAI4816432.1"/>
    </source>
</evidence>